<accession>A0A1S8A6J6</accession>
<proteinExistence type="predicted"/>
<sequence>MSEYDMIYSANYEIDLDVHHQTCRRNTRNCRNNALIGSDKAKYDDLCQRSDSIGRRSAHNCKNAGGSSYLCVQCGEAHCYPINDAARRQLENGECFL</sequence>
<evidence type="ECO:0000313" key="1">
    <source>
        <dbReference type="EMBL" id="GAW25330.1"/>
    </source>
</evidence>
<dbReference type="OMA" id="ENTWASD"/>
<keyword evidence="2" id="KW-1185">Reference proteome</keyword>
<dbReference type="AlphaFoldDB" id="A0A1S8A6J6"/>
<dbReference type="OrthoDB" id="2882365at2759"/>
<name>A0A1S8A6J6_ROSNE</name>
<organism evidence="1">
    <name type="scientific">Rosellinia necatrix</name>
    <name type="common">White root-rot fungus</name>
    <dbReference type="NCBI Taxonomy" id="77044"/>
    <lineage>
        <taxon>Eukaryota</taxon>
        <taxon>Fungi</taxon>
        <taxon>Dikarya</taxon>
        <taxon>Ascomycota</taxon>
        <taxon>Pezizomycotina</taxon>
        <taxon>Sordariomycetes</taxon>
        <taxon>Xylariomycetidae</taxon>
        <taxon>Xylariales</taxon>
        <taxon>Xylariaceae</taxon>
        <taxon>Rosellinia</taxon>
    </lineage>
</organism>
<protein>
    <submittedName>
        <fullName evidence="1">Uncharacterized protein</fullName>
    </submittedName>
</protein>
<evidence type="ECO:0000313" key="2">
    <source>
        <dbReference type="Proteomes" id="UP000054516"/>
    </source>
</evidence>
<reference evidence="1" key="1">
    <citation type="submission" date="2016-03" db="EMBL/GenBank/DDBJ databases">
        <title>Draft genome sequence of Rosellinia necatrix.</title>
        <authorList>
            <person name="Kanematsu S."/>
        </authorList>
    </citation>
    <scope>NUCLEOTIDE SEQUENCE [LARGE SCALE GENOMIC DNA]</scope>
    <source>
        <strain evidence="1">W97</strain>
    </source>
</reference>
<dbReference type="EMBL" id="DF977449">
    <property type="protein sequence ID" value="GAW25330.1"/>
    <property type="molecule type" value="Genomic_DNA"/>
</dbReference>
<dbReference type="Proteomes" id="UP000054516">
    <property type="component" value="Unassembled WGS sequence"/>
</dbReference>
<gene>
    <name evidence="1" type="ORF">SAMD00023353_0403690</name>
</gene>